<dbReference type="Pfam" id="PF13276">
    <property type="entry name" value="HTH_21"/>
    <property type="match status" value="1"/>
</dbReference>
<feature type="domain" description="Integrase catalytic" evidence="1">
    <location>
        <begin position="122"/>
        <end position="291"/>
    </location>
</feature>
<dbReference type="SUPFAM" id="SSF53098">
    <property type="entry name" value="Ribonuclease H-like"/>
    <property type="match status" value="1"/>
</dbReference>
<organism evidence="2 3">
    <name type="scientific">Hymenobacter saemangeumensis</name>
    <dbReference type="NCBI Taxonomy" id="1084522"/>
    <lineage>
        <taxon>Bacteria</taxon>
        <taxon>Pseudomonadati</taxon>
        <taxon>Bacteroidota</taxon>
        <taxon>Cytophagia</taxon>
        <taxon>Cytophagales</taxon>
        <taxon>Hymenobacteraceae</taxon>
        <taxon>Hymenobacter</taxon>
    </lineage>
</organism>
<reference evidence="3" key="1">
    <citation type="journal article" date="2019" name="Int. J. Syst. Evol. Microbiol.">
        <title>The Global Catalogue of Microorganisms (GCM) 10K type strain sequencing project: providing services to taxonomists for standard genome sequencing and annotation.</title>
        <authorList>
            <consortium name="The Broad Institute Genomics Platform"/>
            <consortium name="The Broad Institute Genome Sequencing Center for Infectious Disease"/>
            <person name="Wu L."/>
            <person name="Ma J."/>
        </authorList>
    </citation>
    <scope>NUCLEOTIDE SEQUENCE [LARGE SCALE GENOMIC DNA]</scope>
    <source>
        <strain evidence="3">JCM 17923</strain>
    </source>
</reference>
<evidence type="ECO:0000313" key="2">
    <source>
        <dbReference type="EMBL" id="GAA4356112.1"/>
    </source>
</evidence>
<comment type="caution">
    <text evidence="2">The sequence shown here is derived from an EMBL/GenBank/DDBJ whole genome shotgun (WGS) entry which is preliminary data.</text>
</comment>
<gene>
    <name evidence="2" type="ORF">GCM10023185_19580</name>
</gene>
<dbReference type="Pfam" id="PF13333">
    <property type="entry name" value="rve_2"/>
    <property type="match status" value="1"/>
</dbReference>
<evidence type="ECO:0000313" key="3">
    <source>
        <dbReference type="Proteomes" id="UP001501153"/>
    </source>
</evidence>
<dbReference type="PANTHER" id="PTHR46889">
    <property type="entry name" value="TRANSPOSASE INSF FOR INSERTION SEQUENCE IS3B-RELATED"/>
    <property type="match status" value="1"/>
</dbReference>
<keyword evidence="3" id="KW-1185">Reference proteome</keyword>
<dbReference type="Pfam" id="PF00665">
    <property type="entry name" value="rve"/>
    <property type="match status" value="1"/>
</dbReference>
<proteinExistence type="predicted"/>
<dbReference type="PANTHER" id="PTHR46889:SF4">
    <property type="entry name" value="TRANSPOSASE INSO FOR INSERTION SEQUENCE ELEMENT IS911B-RELATED"/>
    <property type="match status" value="1"/>
</dbReference>
<name>A0ABP8ICW6_9BACT</name>
<dbReference type="PROSITE" id="PS50994">
    <property type="entry name" value="INTEGRASE"/>
    <property type="match status" value="1"/>
</dbReference>
<dbReference type="NCBIfam" id="NF033516">
    <property type="entry name" value="transpos_IS3"/>
    <property type="match status" value="1"/>
</dbReference>
<dbReference type="InterPro" id="IPR001584">
    <property type="entry name" value="Integrase_cat-core"/>
</dbReference>
<evidence type="ECO:0000259" key="1">
    <source>
        <dbReference type="PROSITE" id="PS50994"/>
    </source>
</evidence>
<dbReference type="Proteomes" id="UP001501153">
    <property type="component" value="Unassembled WGS sequence"/>
</dbReference>
<dbReference type="InterPro" id="IPR048020">
    <property type="entry name" value="Transpos_IS3"/>
</dbReference>
<dbReference type="InterPro" id="IPR012337">
    <property type="entry name" value="RNaseH-like_sf"/>
</dbReference>
<accession>A0ABP8ICW6</accession>
<sequence length="300" mass="34365">MSRYRFIAAEREHYPVRRLCQVLGVPASGFYAWQADRQRAVGQAKTPAWETALVKAFRHHKRRYGTRRLQVALREKGHRVGRQRLRTAMRARGLRALQPKAFAPRTTDSTHGLRCAPNRLLDQPKPTQANRVWVSDITYLPLANGAWAYLCAFQDMASKHVVGWHVMATMPEELITTALQRAFWAQPPTPGLVVHSDRGGQYCSNAYRALLNGHGAVRSQSRRGECYDNAQAESLWSRLKTEVLELREWPVFADLADAQTSVADYFDYYNHDRLHSSIDYQTPYRTHQQFLKTTALNCPA</sequence>
<dbReference type="EMBL" id="BAABGZ010000019">
    <property type="protein sequence ID" value="GAA4356112.1"/>
    <property type="molecule type" value="Genomic_DNA"/>
</dbReference>
<dbReference type="RefSeq" id="WP_345235850.1">
    <property type="nucleotide sequence ID" value="NZ_BAABGZ010000019.1"/>
</dbReference>
<dbReference type="InterPro" id="IPR025948">
    <property type="entry name" value="HTH-like_dom"/>
</dbReference>
<dbReference type="InterPro" id="IPR036397">
    <property type="entry name" value="RNaseH_sf"/>
</dbReference>
<dbReference type="InterPro" id="IPR050900">
    <property type="entry name" value="Transposase_IS3/IS150/IS904"/>
</dbReference>
<dbReference type="Gene3D" id="3.30.420.10">
    <property type="entry name" value="Ribonuclease H-like superfamily/Ribonuclease H"/>
    <property type="match status" value="1"/>
</dbReference>
<protein>
    <recommendedName>
        <fullName evidence="1">Integrase catalytic domain-containing protein</fullName>
    </recommendedName>
</protein>